<dbReference type="AlphaFoldDB" id="A0A1G7CSN6"/>
<organism evidence="2 3">
    <name type="scientific">Actinobaculum suis</name>
    <dbReference type="NCBI Taxonomy" id="1657"/>
    <lineage>
        <taxon>Bacteria</taxon>
        <taxon>Bacillati</taxon>
        <taxon>Actinomycetota</taxon>
        <taxon>Actinomycetes</taxon>
        <taxon>Actinomycetales</taxon>
        <taxon>Actinomycetaceae</taxon>
        <taxon>Actinobaculum</taxon>
    </lineage>
</organism>
<keyword evidence="1" id="KW-1133">Transmembrane helix</keyword>
<proteinExistence type="predicted"/>
<sequence length="118" mass="12520">MSGDPVVSDSRTPNKFPPAGVYALGLLWLGIIVALAFAVDVKTAAYVLGGSLIAYAGARAILPTGAIPRVRSRRLTTPGSPSFSRRSCLCLEAGETLCRCSRLVVHHEVQLAQVEISR</sequence>
<evidence type="ECO:0008006" key="4">
    <source>
        <dbReference type="Google" id="ProtNLM"/>
    </source>
</evidence>
<dbReference type="Proteomes" id="UP000182744">
    <property type="component" value="Unassembled WGS sequence"/>
</dbReference>
<evidence type="ECO:0000313" key="3">
    <source>
        <dbReference type="Proteomes" id="UP000182744"/>
    </source>
</evidence>
<evidence type="ECO:0000256" key="1">
    <source>
        <dbReference type="SAM" id="Phobius"/>
    </source>
</evidence>
<evidence type="ECO:0000313" key="2">
    <source>
        <dbReference type="EMBL" id="SDE42241.1"/>
    </source>
</evidence>
<keyword evidence="1" id="KW-0472">Membrane</keyword>
<feature type="transmembrane region" description="Helical" evidence="1">
    <location>
        <begin position="21"/>
        <end position="39"/>
    </location>
</feature>
<gene>
    <name evidence="2" type="ORF">SAMN05421878_10893</name>
</gene>
<reference evidence="3" key="1">
    <citation type="submission" date="2016-10" db="EMBL/GenBank/DDBJ databases">
        <authorList>
            <person name="Varghese N."/>
        </authorList>
    </citation>
    <scope>NUCLEOTIDE SEQUENCE [LARGE SCALE GENOMIC DNA]</scope>
    <source>
        <strain evidence="3">DSM 20639</strain>
    </source>
</reference>
<keyword evidence="1" id="KW-0812">Transmembrane</keyword>
<accession>A0A1G7CSN6</accession>
<keyword evidence="3" id="KW-1185">Reference proteome</keyword>
<feature type="transmembrane region" description="Helical" evidence="1">
    <location>
        <begin position="45"/>
        <end position="67"/>
    </location>
</feature>
<dbReference type="EMBL" id="FNAU01000008">
    <property type="protein sequence ID" value="SDE42241.1"/>
    <property type="molecule type" value="Genomic_DNA"/>
</dbReference>
<protein>
    <recommendedName>
        <fullName evidence="4">Transmembrane protein</fullName>
    </recommendedName>
</protein>
<name>A0A1G7CSN6_9ACTO</name>